<evidence type="ECO:0000313" key="1">
    <source>
        <dbReference type="EMBL" id="KZT24859.1"/>
    </source>
</evidence>
<proteinExistence type="predicted"/>
<evidence type="ECO:0000313" key="2">
    <source>
        <dbReference type="Proteomes" id="UP000076761"/>
    </source>
</evidence>
<organism evidence="1 2">
    <name type="scientific">Neolentinus lepideus HHB14362 ss-1</name>
    <dbReference type="NCBI Taxonomy" id="1314782"/>
    <lineage>
        <taxon>Eukaryota</taxon>
        <taxon>Fungi</taxon>
        <taxon>Dikarya</taxon>
        <taxon>Basidiomycota</taxon>
        <taxon>Agaricomycotina</taxon>
        <taxon>Agaricomycetes</taxon>
        <taxon>Gloeophyllales</taxon>
        <taxon>Gloeophyllaceae</taxon>
        <taxon>Neolentinus</taxon>
    </lineage>
</organism>
<name>A0A165S9U0_9AGAM</name>
<sequence>MSRTLKHLSNYAATKTELEIYAREELRCRSSPGRIVALVQSSPPSPNPLISWQPEHRTREVAWLPSCDRELHRVSDVCAGTGRPSPSTGDGLLEKCPLFERLRISANEHQRVRKQARSAYADGRALCHCFFLTVACPALEMLRLFQVPADCITRPQVVAFLFAECLHVGGSAWDGLGIYSRAGRGERRDSALSTTRLAD</sequence>
<protein>
    <submittedName>
        <fullName evidence="1">Uncharacterized protein</fullName>
    </submittedName>
</protein>
<dbReference type="EMBL" id="KV425575">
    <property type="protein sequence ID" value="KZT24859.1"/>
    <property type="molecule type" value="Genomic_DNA"/>
</dbReference>
<reference evidence="1 2" key="1">
    <citation type="journal article" date="2016" name="Mol. Biol. Evol.">
        <title>Comparative Genomics of Early-Diverging Mushroom-Forming Fungi Provides Insights into the Origins of Lignocellulose Decay Capabilities.</title>
        <authorList>
            <person name="Nagy L.G."/>
            <person name="Riley R."/>
            <person name="Tritt A."/>
            <person name="Adam C."/>
            <person name="Daum C."/>
            <person name="Floudas D."/>
            <person name="Sun H."/>
            <person name="Yadav J.S."/>
            <person name="Pangilinan J."/>
            <person name="Larsson K.H."/>
            <person name="Matsuura K."/>
            <person name="Barry K."/>
            <person name="Labutti K."/>
            <person name="Kuo R."/>
            <person name="Ohm R.A."/>
            <person name="Bhattacharya S.S."/>
            <person name="Shirouzu T."/>
            <person name="Yoshinaga Y."/>
            <person name="Martin F.M."/>
            <person name="Grigoriev I.V."/>
            <person name="Hibbett D.S."/>
        </authorList>
    </citation>
    <scope>NUCLEOTIDE SEQUENCE [LARGE SCALE GENOMIC DNA]</scope>
    <source>
        <strain evidence="1 2">HHB14362 ss-1</strain>
    </source>
</reference>
<dbReference type="AlphaFoldDB" id="A0A165S9U0"/>
<keyword evidence="2" id="KW-1185">Reference proteome</keyword>
<accession>A0A165S9U0</accession>
<gene>
    <name evidence="1" type="ORF">NEOLEDRAFT_1178937</name>
</gene>
<dbReference type="Proteomes" id="UP000076761">
    <property type="component" value="Unassembled WGS sequence"/>
</dbReference>
<dbReference type="InParanoid" id="A0A165S9U0"/>